<accession>A0AB34J5U6</accession>
<evidence type="ECO:0000313" key="2">
    <source>
        <dbReference type="EMBL" id="KAL1512030.1"/>
    </source>
</evidence>
<dbReference type="EMBL" id="JBGBPQ010000013">
    <property type="protein sequence ID" value="KAL1512030.1"/>
    <property type="molecule type" value="Genomic_DNA"/>
</dbReference>
<gene>
    <name evidence="2" type="ORF">AB1Y20_005305</name>
</gene>
<dbReference type="SUPFAM" id="SSF53335">
    <property type="entry name" value="S-adenosyl-L-methionine-dependent methyltransferases"/>
    <property type="match status" value="1"/>
</dbReference>
<evidence type="ECO:0008006" key="4">
    <source>
        <dbReference type="Google" id="ProtNLM"/>
    </source>
</evidence>
<comment type="caution">
    <text evidence="2">The sequence shown here is derived from an EMBL/GenBank/DDBJ whole genome shotgun (WGS) entry which is preliminary data.</text>
</comment>
<dbReference type="InterPro" id="IPR029063">
    <property type="entry name" value="SAM-dependent_MTases_sf"/>
</dbReference>
<organism evidence="2 3">
    <name type="scientific">Prymnesium parvum</name>
    <name type="common">Toxic golden alga</name>
    <dbReference type="NCBI Taxonomy" id="97485"/>
    <lineage>
        <taxon>Eukaryota</taxon>
        <taxon>Haptista</taxon>
        <taxon>Haptophyta</taxon>
        <taxon>Prymnesiophyceae</taxon>
        <taxon>Prymnesiales</taxon>
        <taxon>Prymnesiaceae</taxon>
        <taxon>Prymnesium</taxon>
    </lineage>
</organism>
<sequence length="340" mass="36920">MRRPPRHAEVEAAFSLFAAGEAHPVEYDGGAPRCRCARCHAWELFLYGGPPPRPSPRPVYEVITAELVDGLASWLRREQRRSEPAALRVVEVGAGDGALTLHLRAALAGSEVSLVATDSGVRAIEAAHGAEVLRLEYQQALGALAPSVVLCCWMPLGEDWTASFRACRSVQAYVLIGEADDGCCGRPWATWGYVADGDDDVDALSVSSTSSSGDDSQDPEEPQTECGSSAGVRRGEDAPCAPALRDREGKGTDEDAWRRVYQYAPWRTPWGADGWERFELTHISARQVCRTDAPWCSTRHSKTVVFRRKTPRGIHAPSDLKDQLGQTADLASISCTSSNV</sequence>
<evidence type="ECO:0000313" key="3">
    <source>
        <dbReference type="Proteomes" id="UP001515480"/>
    </source>
</evidence>
<name>A0AB34J5U6_PRYPA</name>
<feature type="compositionally biased region" description="Low complexity" evidence="1">
    <location>
        <begin position="204"/>
        <end position="214"/>
    </location>
</feature>
<keyword evidence="3" id="KW-1185">Reference proteome</keyword>
<protein>
    <recommendedName>
        <fullName evidence="4">Methyltransferase domain-containing protein</fullName>
    </recommendedName>
</protein>
<reference evidence="2 3" key="1">
    <citation type="journal article" date="2024" name="Science">
        <title>Giant polyketide synthase enzymes in the biosynthesis of giant marine polyether toxins.</title>
        <authorList>
            <person name="Fallon T.R."/>
            <person name="Shende V.V."/>
            <person name="Wierzbicki I.H."/>
            <person name="Pendleton A.L."/>
            <person name="Watervoot N.F."/>
            <person name="Auber R.P."/>
            <person name="Gonzalez D.J."/>
            <person name="Wisecaver J.H."/>
            <person name="Moore B.S."/>
        </authorList>
    </citation>
    <scope>NUCLEOTIDE SEQUENCE [LARGE SCALE GENOMIC DNA]</scope>
    <source>
        <strain evidence="2 3">12B1</strain>
    </source>
</reference>
<proteinExistence type="predicted"/>
<evidence type="ECO:0000256" key="1">
    <source>
        <dbReference type="SAM" id="MobiDB-lite"/>
    </source>
</evidence>
<feature type="region of interest" description="Disordered" evidence="1">
    <location>
        <begin position="204"/>
        <end position="251"/>
    </location>
</feature>
<dbReference type="AlphaFoldDB" id="A0AB34J5U6"/>
<dbReference type="Proteomes" id="UP001515480">
    <property type="component" value="Unassembled WGS sequence"/>
</dbReference>